<dbReference type="InterPro" id="IPR036689">
    <property type="entry name" value="ESAT-6-like_sf"/>
</dbReference>
<dbReference type="Pfam" id="PF06013">
    <property type="entry name" value="WXG100"/>
    <property type="match status" value="1"/>
</dbReference>
<dbReference type="Gene3D" id="1.10.287.1060">
    <property type="entry name" value="ESAT-6-like"/>
    <property type="match status" value="1"/>
</dbReference>
<evidence type="ECO:0000313" key="2">
    <source>
        <dbReference type="EMBL" id="SHN31984.1"/>
    </source>
</evidence>
<dbReference type="Proteomes" id="UP000184111">
    <property type="component" value="Unassembled WGS sequence"/>
</dbReference>
<evidence type="ECO:0000256" key="1">
    <source>
        <dbReference type="RuleBase" id="RU362001"/>
    </source>
</evidence>
<dbReference type="EMBL" id="FRBI01000037">
    <property type="protein sequence ID" value="SHN31984.1"/>
    <property type="molecule type" value="Genomic_DNA"/>
</dbReference>
<accession>A0A1M7QL79</accession>
<reference evidence="2 3" key="1">
    <citation type="submission" date="2016-11" db="EMBL/GenBank/DDBJ databases">
        <authorList>
            <person name="Jaros S."/>
            <person name="Januszkiewicz K."/>
            <person name="Wedrychowicz H."/>
        </authorList>
    </citation>
    <scope>NUCLEOTIDE SEQUENCE [LARGE SCALE GENOMIC DNA]</scope>
    <source>
        <strain evidence="2 3">CGMCC 4.2025</strain>
    </source>
</reference>
<proteinExistence type="inferred from homology"/>
<gene>
    <name evidence="2" type="ORF">SAMN05216499_13710</name>
</gene>
<dbReference type="SUPFAM" id="SSF140453">
    <property type="entry name" value="EsxAB dimer-like"/>
    <property type="match status" value="1"/>
</dbReference>
<name>A0A1M7QL79_9ACTN</name>
<keyword evidence="3" id="KW-1185">Reference proteome</keyword>
<dbReference type="NCBIfam" id="TIGR03930">
    <property type="entry name" value="WXG100_ESAT6"/>
    <property type="match status" value="1"/>
</dbReference>
<comment type="similarity">
    <text evidence="1">Belongs to the WXG100 family.</text>
</comment>
<sequence>MTSRLKVELTALAELASGLKGSADTLDDLLTRLDTGMKRFENAWEGEARDRFRTVFAQWRQTSADLHRMLDEMHHVTHTAHGNYHAAETANLRIWGGR</sequence>
<dbReference type="RefSeq" id="WP_073502631.1">
    <property type="nucleotide sequence ID" value="NZ_FRBI01000037.1"/>
</dbReference>
<protein>
    <recommendedName>
        <fullName evidence="1">ESAT-6-like protein</fullName>
    </recommendedName>
</protein>
<organism evidence="2 3">
    <name type="scientific">Actinacidiphila paucisporea</name>
    <dbReference type="NCBI Taxonomy" id="310782"/>
    <lineage>
        <taxon>Bacteria</taxon>
        <taxon>Bacillati</taxon>
        <taxon>Actinomycetota</taxon>
        <taxon>Actinomycetes</taxon>
        <taxon>Kitasatosporales</taxon>
        <taxon>Streptomycetaceae</taxon>
        <taxon>Actinacidiphila</taxon>
    </lineage>
</organism>
<dbReference type="AlphaFoldDB" id="A0A1M7QL79"/>
<dbReference type="InterPro" id="IPR010310">
    <property type="entry name" value="T7SS_ESAT-6-like"/>
</dbReference>
<evidence type="ECO:0000313" key="3">
    <source>
        <dbReference type="Proteomes" id="UP000184111"/>
    </source>
</evidence>
<dbReference type="OrthoDB" id="3387628at2"/>
<dbReference type="STRING" id="310782.SAMN05216499_13710"/>